<gene>
    <name evidence="1" type="ORF">IQ17_07073</name>
</gene>
<protein>
    <submittedName>
        <fullName evidence="1">Uncharacterized protein</fullName>
    </submittedName>
</protein>
<proteinExistence type="predicted"/>
<sequence>MSLEQIRVLVAGHTGLNKLKCIEEHVVPFLLERDADWRAATAKGDQEACSRIRNEQILVLELERAIPSTAYGIIGTPSGRASWMSSFLEMKRTWLSNASKPKYVFLLAHLSFQSESHFYTPITWTHTADDGKISFAFLEFLLDDFKPTFIITLIDDVYSVQARLNPRRHFRLSELLRWRNVEALFADYVMDAIEIRRGDRKSGLFPRLRSPIFSVRQSIYSLITYISDPNVPRIYLSYPITKPLTRWRCCRDRDMIDQINHFRHFFSAKVSSFDPLTINERPIQIALDGVRESEHAKEEQRISTLQRLTAELATALDQTDYTNAKTLLGSINNTLINSCVSDEDLDIRLGEMWPTEDEDTIAPFTPTTQISIKRSEMDEVITKNRAQSVVDRQIRVRDLRLIDQSDCVVIYRPGLSKKDWSTGTQMECSHARASGKAIIILKEIDDAEPMGPFDHKLPAEDVIVIEHPANEDSRKVAFGEALARVKHYSEEFLRRNLR</sequence>
<evidence type="ECO:0000313" key="2">
    <source>
        <dbReference type="Proteomes" id="UP000317176"/>
    </source>
</evidence>
<name>A0A562KCD6_9BRAD</name>
<dbReference type="Gene3D" id="3.40.50.450">
    <property type="match status" value="1"/>
</dbReference>
<reference evidence="1 2" key="1">
    <citation type="journal article" date="2015" name="Stand. Genomic Sci.">
        <title>Genomic Encyclopedia of Bacterial and Archaeal Type Strains, Phase III: the genomes of soil and plant-associated and newly described type strains.</title>
        <authorList>
            <person name="Whitman W.B."/>
            <person name="Woyke T."/>
            <person name="Klenk H.P."/>
            <person name="Zhou Y."/>
            <person name="Lilburn T.G."/>
            <person name="Beck B.J."/>
            <person name="De Vos P."/>
            <person name="Vandamme P."/>
            <person name="Eisen J.A."/>
            <person name="Garrity G."/>
            <person name="Hugenholtz P."/>
            <person name="Kyrpides N.C."/>
        </authorList>
    </citation>
    <scope>NUCLEOTIDE SEQUENCE [LARGE SCALE GENOMIC DNA]</scope>
    <source>
        <strain evidence="1 2">CGMCC 1.10947</strain>
    </source>
</reference>
<dbReference type="RefSeq" id="WP_145642937.1">
    <property type="nucleotide sequence ID" value="NZ_CP088014.1"/>
</dbReference>
<dbReference type="EMBL" id="VLKL01000046">
    <property type="protein sequence ID" value="TWH92984.1"/>
    <property type="molecule type" value="Genomic_DNA"/>
</dbReference>
<dbReference type="SUPFAM" id="SSF52309">
    <property type="entry name" value="N-(deoxy)ribosyltransferase-like"/>
    <property type="match status" value="1"/>
</dbReference>
<organism evidence="1 2">
    <name type="scientific">Bradyrhizobium daqingense</name>
    <dbReference type="NCBI Taxonomy" id="993502"/>
    <lineage>
        <taxon>Bacteria</taxon>
        <taxon>Pseudomonadati</taxon>
        <taxon>Pseudomonadota</taxon>
        <taxon>Alphaproteobacteria</taxon>
        <taxon>Hyphomicrobiales</taxon>
        <taxon>Nitrobacteraceae</taxon>
        <taxon>Bradyrhizobium</taxon>
    </lineage>
</organism>
<comment type="caution">
    <text evidence="1">The sequence shown here is derived from an EMBL/GenBank/DDBJ whole genome shotgun (WGS) entry which is preliminary data.</text>
</comment>
<dbReference type="Proteomes" id="UP000317176">
    <property type="component" value="Unassembled WGS sequence"/>
</dbReference>
<keyword evidence="2" id="KW-1185">Reference proteome</keyword>
<evidence type="ECO:0000313" key="1">
    <source>
        <dbReference type="EMBL" id="TWH92984.1"/>
    </source>
</evidence>
<accession>A0A562KCD6</accession>
<dbReference type="AlphaFoldDB" id="A0A562KCD6"/>